<feature type="disulfide bond" evidence="8">
    <location>
        <begin position="152"/>
        <end position="195"/>
    </location>
</feature>
<gene>
    <name evidence="11" type="ORF">E5288_WYG017015</name>
</gene>
<dbReference type="FunFam" id="2.10.70.10:FF:000060">
    <property type="entry name" value="Complement inhibitory factor H"/>
    <property type="match status" value="3"/>
</dbReference>
<dbReference type="InterPro" id="IPR000436">
    <property type="entry name" value="Sushi_SCR_CCP_dom"/>
</dbReference>
<feature type="signal peptide" evidence="9">
    <location>
        <begin position="1"/>
        <end position="21"/>
    </location>
</feature>
<evidence type="ECO:0000313" key="11">
    <source>
        <dbReference type="EMBL" id="MXQ88119.1"/>
    </source>
</evidence>
<feature type="disulfide bond" evidence="8">
    <location>
        <begin position="634"/>
        <end position="677"/>
    </location>
</feature>
<feature type="domain" description="Sushi" evidence="10">
    <location>
        <begin position="1053"/>
        <end position="1110"/>
    </location>
</feature>
<evidence type="ECO:0000256" key="4">
    <source>
        <dbReference type="ARBA" id="ARBA00022729"/>
    </source>
</evidence>
<feature type="domain" description="Sushi" evidence="10">
    <location>
        <begin position="1416"/>
        <end position="1473"/>
    </location>
</feature>
<dbReference type="GO" id="GO:0005615">
    <property type="term" value="C:extracellular space"/>
    <property type="evidence" value="ECO:0007669"/>
    <property type="project" value="TreeGrafter"/>
</dbReference>
<dbReference type="Proteomes" id="UP000322234">
    <property type="component" value="Unassembled WGS sequence"/>
</dbReference>
<dbReference type="GO" id="GO:0001851">
    <property type="term" value="F:complement component C3b binding"/>
    <property type="evidence" value="ECO:0007669"/>
    <property type="project" value="TreeGrafter"/>
</dbReference>
<feature type="domain" description="Sushi" evidence="10">
    <location>
        <begin position="449"/>
        <end position="507"/>
    </location>
</feature>
<feature type="disulfide bond" evidence="8">
    <location>
        <begin position="1478"/>
        <end position="1521"/>
    </location>
</feature>
<dbReference type="PROSITE" id="PS50923">
    <property type="entry name" value="SUSHI"/>
    <property type="match status" value="16"/>
</dbReference>
<keyword evidence="6 8" id="KW-1015">Disulfide bond</keyword>
<evidence type="ECO:0000256" key="3">
    <source>
        <dbReference type="ARBA" id="ARBA00022659"/>
    </source>
</evidence>
<keyword evidence="5" id="KW-0677">Repeat</keyword>
<dbReference type="GO" id="GO:0006956">
    <property type="term" value="P:complement activation"/>
    <property type="evidence" value="ECO:0007669"/>
    <property type="project" value="TreeGrafter"/>
</dbReference>
<dbReference type="Gene3D" id="2.10.70.10">
    <property type="entry name" value="Complement Module, domain 1"/>
    <property type="match status" value="24"/>
</dbReference>
<dbReference type="PANTHER" id="PTHR45785">
    <property type="entry name" value="COMPLEMENT FACTOR H-RELATED"/>
    <property type="match status" value="1"/>
</dbReference>
<evidence type="ECO:0000256" key="6">
    <source>
        <dbReference type="ARBA" id="ARBA00023157"/>
    </source>
</evidence>
<evidence type="ECO:0000256" key="9">
    <source>
        <dbReference type="SAM" id="SignalP"/>
    </source>
</evidence>
<evidence type="ECO:0000256" key="2">
    <source>
        <dbReference type="ARBA" id="ARBA00022525"/>
    </source>
</evidence>
<feature type="domain" description="Sushi" evidence="10">
    <location>
        <begin position="88"/>
        <end position="145"/>
    </location>
</feature>
<name>A0A6B0RD70_9CETA</name>
<evidence type="ECO:0000256" key="1">
    <source>
        <dbReference type="ARBA" id="ARBA00004613"/>
    </source>
</evidence>
<feature type="domain" description="Sushi" evidence="10">
    <location>
        <begin position="1235"/>
        <end position="1293"/>
    </location>
</feature>
<feature type="disulfide bond" evidence="8">
    <location>
        <begin position="1237"/>
        <end position="1280"/>
    </location>
</feature>
<feature type="domain" description="Sushi" evidence="10">
    <location>
        <begin position="389"/>
        <end position="448"/>
    </location>
</feature>
<reference evidence="11" key="1">
    <citation type="submission" date="2019-10" db="EMBL/GenBank/DDBJ databases">
        <title>The sequence and de novo assembly of the wild yak genome.</title>
        <authorList>
            <person name="Liu Y."/>
        </authorList>
    </citation>
    <scope>NUCLEOTIDE SEQUENCE [LARGE SCALE GENOMIC DNA]</scope>
    <source>
        <strain evidence="11">WY2019</strain>
    </source>
</reference>
<evidence type="ECO:0000256" key="8">
    <source>
        <dbReference type="PROSITE-ProRule" id="PRU00302"/>
    </source>
</evidence>
<feature type="domain" description="Sushi" evidence="10">
    <location>
        <begin position="1112"/>
        <end position="1173"/>
    </location>
</feature>
<dbReference type="InterPro" id="IPR051503">
    <property type="entry name" value="ComplSys_Reg/VirEntry_Med"/>
</dbReference>
<feature type="disulfide bond" evidence="8">
    <location>
        <begin position="769"/>
        <end position="812"/>
    </location>
</feature>
<organism evidence="11 12">
    <name type="scientific">Bos mutus</name>
    <name type="common">wild yak</name>
    <dbReference type="NCBI Taxonomy" id="72004"/>
    <lineage>
        <taxon>Eukaryota</taxon>
        <taxon>Metazoa</taxon>
        <taxon>Chordata</taxon>
        <taxon>Craniata</taxon>
        <taxon>Vertebrata</taxon>
        <taxon>Euteleostomi</taxon>
        <taxon>Mammalia</taxon>
        <taxon>Eutheria</taxon>
        <taxon>Laurasiatheria</taxon>
        <taxon>Artiodactyla</taxon>
        <taxon>Ruminantia</taxon>
        <taxon>Pecora</taxon>
        <taxon>Bovidae</taxon>
        <taxon>Bovinae</taxon>
        <taxon>Bos</taxon>
    </lineage>
</organism>
<evidence type="ECO:0000313" key="12">
    <source>
        <dbReference type="Proteomes" id="UP000322234"/>
    </source>
</evidence>
<feature type="domain" description="Sushi" evidence="10">
    <location>
        <begin position="150"/>
        <end position="208"/>
    </location>
</feature>
<feature type="domain" description="Sushi" evidence="10">
    <location>
        <begin position="632"/>
        <end position="690"/>
    </location>
</feature>
<feature type="chain" id="PRO_5025668020" description="Sushi domain-containing protein" evidence="9">
    <location>
        <begin position="22"/>
        <end position="1598"/>
    </location>
</feature>
<feature type="domain" description="Sushi" evidence="10">
    <location>
        <begin position="1476"/>
        <end position="1534"/>
    </location>
</feature>
<dbReference type="PANTHER" id="PTHR45785:SF9">
    <property type="entry name" value="COMPLEMENT FACTOR H-RELATED PROTEIN 5"/>
    <property type="match status" value="1"/>
</dbReference>
<dbReference type="InterPro" id="IPR035976">
    <property type="entry name" value="Sushi/SCR/CCP_sf"/>
</dbReference>
<evidence type="ECO:0000256" key="7">
    <source>
        <dbReference type="ARBA" id="ARBA00023180"/>
    </source>
</evidence>
<evidence type="ECO:0000256" key="5">
    <source>
        <dbReference type="ARBA" id="ARBA00022737"/>
    </source>
</evidence>
<keyword evidence="2" id="KW-0964">Secreted</keyword>
<dbReference type="EMBL" id="VBQZ03000044">
    <property type="protein sequence ID" value="MXQ88119.1"/>
    <property type="molecule type" value="Genomic_DNA"/>
</dbReference>
<feature type="domain" description="Sushi" evidence="10">
    <location>
        <begin position="572"/>
        <end position="629"/>
    </location>
</feature>
<feature type="domain" description="Sushi" evidence="10">
    <location>
        <begin position="327"/>
        <end position="386"/>
    </location>
</feature>
<keyword evidence="12" id="KW-1185">Reference proteome</keyword>
<dbReference type="FunFam" id="2.10.70.10:FF:000026">
    <property type="entry name" value="Complement inhibitory factor H"/>
    <property type="match status" value="3"/>
</dbReference>
<dbReference type="FunFam" id="2.10.70.10:FF:000054">
    <property type="entry name" value="Complement inhibitory factor H"/>
    <property type="match status" value="2"/>
</dbReference>
<dbReference type="Pfam" id="PF00084">
    <property type="entry name" value="Sushi"/>
    <property type="match status" value="18"/>
</dbReference>
<comment type="caution">
    <text evidence="8">Lacks conserved residue(s) required for the propagation of feature annotation.</text>
</comment>
<dbReference type="SMART" id="SM00032">
    <property type="entry name" value="CCP"/>
    <property type="match status" value="20"/>
</dbReference>
<feature type="domain" description="Sushi" evidence="10">
    <location>
        <begin position="767"/>
        <end position="825"/>
    </location>
</feature>
<evidence type="ECO:0000259" key="10">
    <source>
        <dbReference type="PROSITE" id="PS50923"/>
    </source>
</evidence>
<keyword evidence="7" id="KW-0325">Glycoprotein</keyword>
<dbReference type="CDD" id="cd00033">
    <property type="entry name" value="CCP"/>
    <property type="match status" value="14"/>
</dbReference>
<keyword evidence="4 9" id="KW-0732">Signal</keyword>
<feature type="domain" description="Sushi" evidence="10">
    <location>
        <begin position="510"/>
        <end position="567"/>
    </location>
</feature>
<accession>A0A6B0RD70</accession>
<protein>
    <recommendedName>
        <fullName evidence="10">Sushi domain-containing protein</fullName>
    </recommendedName>
</protein>
<feature type="domain" description="Sushi" evidence="10">
    <location>
        <begin position="1174"/>
        <end position="1232"/>
    </location>
</feature>
<keyword evidence="3 8" id="KW-0768">Sushi</keyword>
<proteinExistence type="predicted"/>
<feature type="domain" description="Sushi" evidence="10">
    <location>
        <begin position="1296"/>
        <end position="1353"/>
    </location>
</feature>
<comment type="caution">
    <text evidence="11">The sequence shown here is derived from an EMBL/GenBank/DDBJ whole genome shotgun (WGS) entry which is preliminary data.</text>
</comment>
<comment type="subcellular location">
    <subcellularLocation>
        <location evidence="1">Secreted</location>
    </subcellularLocation>
</comment>
<dbReference type="SUPFAM" id="SSF57535">
    <property type="entry name" value="Complement control module/SCR domain"/>
    <property type="match status" value="22"/>
</dbReference>
<sequence>MSNMLLLLNVILTLWVCCAHGRGKTCDFPEIKHGSIYNENRYKKIFPADVGKYFYYTCEHSFVTPSQSLWTRINCTEEGWSPTPKCLRQCFFPWVENGQSTSSGQTHREGDIVHIVCDTGYSLPNGQSNITCGERGWSSPPECRHVYPRGRCGPPPPIDNGDTVSFPLSQYPPGSAVEYQCQAYYVLQGNRHIVCRNGEWSEPPKCLDACVISEEMMKQHNIQLKWRDDKKLYTRTDDTIEFTCKRGYRPTTPIRTFRTTCHEGKVVVENGRIAQYYYIFESYYFPMSINQNLSFSCLVGYTTATGKREARTTCTAAGWSPEPRCFKKCPKPDLKNGYIFDSKLSYKIQENMRYRCTSGYKTMAGQDEEVVQCLADGWSPQPTCSKEHETCLAPELHHGNYFTTQKTFKVKERVRYECASGYHTASGKSTEEAECHPYGWALTPQCTKLKCSSLRVIENGYFHPVKQTYEEGDVVQFFCHKNYYLSGSDLIQCYNFGWYPESPVCEGRRNRCPPPPLPLNSNLQTYSTTYRHGETVRIECALNFAMQGAEEIRCENGKWTEPPRCVEDKQRMTCEAPPSVEHGTATPSSEVYHSGDKVAYVCERGYHLRGPGEIRCNRGRWTLPPECVENTENCNPPPDVINGAIIGELLASYPTGSSVEYRCNEYYLLRGAKISHCEQGRWSSPPVCLEPCTVNVGDMRRNNVEMKWNYEGKILHGDLIDFVCKQGYELSPSTPPSELSVQCDRGEVKYPSNSLWTLIIIFAESKRMCASPPAIKNGVIKSSTLNTYENGSSVEYICFEHHFLQGARESYCLEGVWTTPPSCLEPCTLSFDTMENNNLLLKWNFDNRPYIFHGEYVEFLCKGDTYIAGFPDPVSESRVQCDRGQLNYPRCVQRERDFTFPCVNFDIYQKGFAALASWQCTEFTVMLITVNEAAPGGAASLQGRFQLHAAGVTGMLLLTHVLLILWISSVGGQVGDWVKEIYEKQLLRRHCDFPKINHGILYNEKKYKASFPVSLGKIFYYSCEYNYMPPSKYFWTPITCTEGGWSPTPKCLRVCFFPFVENGQSASSGQIYLEGATVQITCNKGYSLPDNQGSITCAEGGWSSPPECISTKKCLKTDIVVANGFLSESEYAYSVNKETQYKCKAGYTTADGKTSGTVQCLQGGWSSQPTCIKTECQLPFLEANVDAYPKQEKYKVGDVLKFSCRQRLKRVGPDSVQCYQFGWSPNFPTCKGQVRSCGQPPQLPNGKMKHRKQEKYEHSEMVECDCNPNFVMKGPKKIQCMDGEWTALPTCVEPGKACGFMPQLENGYSQPSVPPYRHGVSVVLSCRNAYTMIGNTTITCIDGIWTDLPKCVATNQLKRCEKPRFYTRSQLSSHTYEFNHNARVSYKCAGKSTYIQTVCVDGKWDPEPDCLGKKKPLCPPPPQIPNAQNMLTTVNYQEGEKVAVLCKENHAFLEAKELVCRSGRWQSLPHCVESGQYCGPPPPIGNGDITSFPLSAYPPGSNVQYRCQSFYEPRGNLTVTCRNGRWSEPPACIDACIISEDRMNKNNIQLKWRNPPKRYAKTGDFIEFECKHSHKERTPIQSFRVLCQEGKFEYPACE</sequence>